<dbReference type="AlphaFoldDB" id="A0A699H3Y5"/>
<evidence type="ECO:0000313" key="2">
    <source>
        <dbReference type="EMBL" id="GEX28218.1"/>
    </source>
</evidence>
<keyword evidence="2" id="KW-0808">Transferase</keyword>
<name>A0A699H3Y5_TANCI</name>
<dbReference type="GO" id="GO:0003964">
    <property type="term" value="F:RNA-directed DNA polymerase activity"/>
    <property type="evidence" value="ECO:0007669"/>
    <property type="project" value="UniProtKB-KW"/>
</dbReference>
<organism evidence="2">
    <name type="scientific">Tanacetum cinerariifolium</name>
    <name type="common">Dalmatian daisy</name>
    <name type="synonym">Chrysanthemum cinerariifolium</name>
    <dbReference type="NCBI Taxonomy" id="118510"/>
    <lineage>
        <taxon>Eukaryota</taxon>
        <taxon>Viridiplantae</taxon>
        <taxon>Streptophyta</taxon>
        <taxon>Embryophyta</taxon>
        <taxon>Tracheophyta</taxon>
        <taxon>Spermatophyta</taxon>
        <taxon>Magnoliopsida</taxon>
        <taxon>eudicotyledons</taxon>
        <taxon>Gunneridae</taxon>
        <taxon>Pentapetalae</taxon>
        <taxon>asterids</taxon>
        <taxon>campanulids</taxon>
        <taxon>Asterales</taxon>
        <taxon>Asteraceae</taxon>
        <taxon>Asteroideae</taxon>
        <taxon>Anthemideae</taxon>
        <taxon>Anthemidinae</taxon>
        <taxon>Tanacetum</taxon>
    </lineage>
</organism>
<feature type="region of interest" description="Disordered" evidence="1">
    <location>
        <begin position="101"/>
        <end position="126"/>
    </location>
</feature>
<gene>
    <name evidence="2" type="ORF">Tci_300193</name>
</gene>
<accession>A0A699H3Y5</accession>
<dbReference type="EMBL" id="BKCJ010099340">
    <property type="protein sequence ID" value="GEX28218.1"/>
    <property type="molecule type" value="Genomic_DNA"/>
</dbReference>
<reference evidence="2" key="1">
    <citation type="journal article" date="2019" name="Sci. Rep.">
        <title>Draft genome of Tanacetum cinerariifolium, the natural source of mosquito coil.</title>
        <authorList>
            <person name="Yamashiro T."/>
            <person name="Shiraishi A."/>
            <person name="Satake H."/>
            <person name="Nakayama K."/>
        </authorList>
    </citation>
    <scope>NUCLEOTIDE SEQUENCE</scope>
</reference>
<protein>
    <submittedName>
        <fullName evidence="2">Reverse transcriptase domain-containing protein</fullName>
    </submittedName>
</protein>
<keyword evidence="2" id="KW-0548">Nucleotidyltransferase</keyword>
<comment type="caution">
    <text evidence="2">The sequence shown here is derived from an EMBL/GenBank/DDBJ whole genome shotgun (WGS) entry which is preliminary data.</text>
</comment>
<keyword evidence="2" id="KW-0695">RNA-directed DNA polymerase</keyword>
<evidence type="ECO:0000256" key="1">
    <source>
        <dbReference type="SAM" id="MobiDB-lite"/>
    </source>
</evidence>
<proteinExistence type="predicted"/>
<sequence>MVVRRNRPIYDEDSEFKVFKEDPHAGHVKTYDGIEDLDHLKIFQASTKIERPHRNLPYQAERGRVAESFHGKIQGGKYACQRSTRMHENIVIHARGEVAAANQSNKKAPPAWKHHEIGHRPNFDNRLDFKSQHKSIRRQDRFTPPTKTPKEILAMDTVKVKAPPPMTRPAENQNKNKFCEFHGDKSHSTNECIYLRRQIEEVVKSGQLSHLVKEIKQRGKRGEQAKAAKKGEAPNKEKATAIFMGDEEHSTSALMNFMVVRSPSPYNGIIGRMGLRKIQAVLSIAHGMLKFPVERGIAMIHSSTITSAEYKMIATLIPSVAVGSLGGEASYASVTILHSADVMGWTMKIAVAFSLLGASPFFAAFACSPLFPLCFISLTRGARVAIEDKFGAAEEREVSCEAQQGRSGVKMKLFTGGQSERTFWTLENMFRACVRNLVVVRILTFSKAEIGESKMIGLELEQETTKVFVIKERLKEDKDS</sequence>
<feature type="compositionally biased region" description="Basic and acidic residues" evidence="1">
    <location>
        <begin position="113"/>
        <end position="126"/>
    </location>
</feature>